<dbReference type="EMBL" id="JXJN01010865">
    <property type="status" value="NOT_ANNOTATED_CDS"/>
    <property type="molecule type" value="Genomic_DNA"/>
</dbReference>
<reference evidence="2" key="2">
    <citation type="submission" date="2020-05" db="UniProtKB">
        <authorList>
            <consortium name="EnsemblMetazoa"/>
        </authorList>
    </citation>
    <scope>IDENTIFICATION</scope>
    <source>
        <strain evidence="2">IAEA</strain>
    </source>
</reference>
<name>A0A1B0BA91_9MUSC</name>
<accession>A0A1B0BA91</accession>
<evidence type="ECO:0000313" key="2">
    <source>
        <dbReference type="EnsemblMetazoa" id="GPPI023766-PA"/>
    </source>
</evidence>
<evidence type="ECO:0000256" key="1">
    <source>
        <dbReference type="SAM" id="SignalP"/>
    </source>
</evidence>
<dbReference type="Proteomes" id="UP000092460">
    <property type="component" value="Unassembled WGS sequence"/>
</dbReference>
<proteinExistence type="predicted"/>
<dbReference type="VEuPathDB" id="VectorBase:GPPI023766"/>
<dbReference type="EnsemblMetazoa" id="GPPI023766-RA">
    <property type="protein sequence ID" value="GPPI023766-PA"/>
    <property type="gene ID" value="GPPI023766"/>
</dbReference>
<keyword evidence="3" id="KW-1185">Reference proteome</keyword>
<feature type="chain" id="PRO_5011977805" description="Single domain-containing protein" evidence="1">
    <location>
        <begin position="16"/>
        <end position="72"/>
    </location>
</feature>
<sequence length="72" mass="8123">MKHLIFLIIFVSVQGFTTITRGVYRDPEHPGKCVINENLILSAGEEVSNPYVPCGIISCCNNGHVIFRRYEL</sequence>
<evidence type="ECO:0008006" key="4">
    <source>
        <dbReference type="Google" id="ProtNLM"/>
    </source>
</evidence>
<keyword evidence="1" id="KW-0732">Signal</keyword>
<evidence type="ECO:0000313" key="3">
    <source>
        <dbReference type="Proteomes" id="UP000092460"/>
    </source>
</evidence>
<feature type="signal peptide" evidence="1">
    <location>
        <begin position="1"/>
        <end position="15"/>
    </location>
</feature>
<reference evidence="3" key="1">
    <citation type="submission" date="2015-01" db="EMBL/GenBank/DDBJ databases">
        <authorList>
            <person name="Aksoy S."/>
            <person name="Warren W."/>
            <person name="Wilson R.K."/>
        </authorList>
    </citation>
    <scope>NUCLEOTIDE SEQUENCE [LARGE SCALE GENOMIC DNA]</scope>
    <source>
        <strain evidence="3">IAEA</strain>
    </source>
</reference>
<dbReference type="AlphaFoldDB" id="A0A1B0BA91"/>
<protein>
    <recommendedName>
        <fullName evidence="4">Single domain-containing protein</fullName>
    </recommendedName>
</protein>
<organism evidence="2 3">
    <name type="scientific">Glossina palpalis gambiensis</name>
    <dbReference type="NCBI Taxonomy" id="67801"/>
    <lineage>
        <taxon>Eukaryota</taxon>
        <taxon>Metazoa</taxon>
        <taxon>Ecdysozoa</taxon>
        <taxon>Arthropoda</taxon>
        <taxon>Hexapoda</taxon>
        <taxon>Insecta</taxon>
        <taxon>Pterygota</taxon>
        <taxon>Neoptera</taxon>
        <taxon>Endopterygota</taxon>
        <taxon>Diptera</taxon>
        <taxon>Brachycera</taxon>
        <taxon>Muscomorpha</taxon>
        <taxon>Hippoboscoidea</taxon>
        <taxon>Glossinidae</taxon>
        <taxon>Glossina</taxon>
    </lineage>
</organism>